<proteinExistence type="predicted"/>
<dbReference type="AlphaFoldDB" id="V5SC39"/>
<dbReference type="Pfam" id="PF11064">
    <property type="entry name" value="DUF2865"/>
    <property type="match status" value="1"/>
</dbReference>
<accession>V5SC39</accession>
<evidence type="ECO:0008006" key="4">
    <source>
        <dbReference type="Google" id="ProtNLM"/>
    </source>
</evidence>
<gene>
    <name evidence="2" type="ORF">W911_08680</name>
</gene>
<name>V5SC39_9HYPH</name>
<evidence type="ECO:0000313" key="3">
    <source>
        <dbReference type="Proteomes" id="UP000018542"/>
    </source>
</evidence>
<dbReference type="OrthoDB" id="7850882at2"/>
<organism evidence="2 3">
    <name type="scientific">Hyphomicrobium nitrativorans NL23</name>
    <dbReference type="NCBI Taxonomy" id="1029756"/>
    <lineage>
        <taxon>Bacteria</taxon>
        <taxon>Pseudomonadati</taxon>
        <taxon>Pseudomonadota</taxon>
        <taxon>Alphaproteobacteria</taxon>
        <taxon>Hyphomicrobiales</taxon>
        <taxon>Hyphomicrobiaceae</taxon>
        <taxon>Hyphomicrobium</taxon>
    </lineage>
</organism>
<dbReference type="KEGG" id="hni:W911_08680"/>
<dbReference type="RefSeq" id="WP_023787113.1">
    <property type="nucleotide sequence ID" value="NC_022997.1"/>
</dbReference>
<protein>
    <recommendedName>
        <fullName evidence="4">DUF2865 domain-containing protein</fullName>
    </recommendedName>
</protein>
<dbReference type="Proteomes" id="UP000018542">
    <property type="component" value="Chromosome"/>
</dbReference>
<dbReference type="PATRIC" id="fig|1029756.8.peg.1814"/>
<sequence>MDTSVSKAGKNAVLGFVVAAALATGFAVPALAQGWWPWSGGGEQQERPPPTPREPVYNDPYTDPYNEPPPPSHGAQPGRSPICLDLERRLVQEGQRGSANVVPQLEAELRDVERSYRTQRQQLERSDCYEYFLFSKTLRRTRKCIDLSNQVEAGRRRMDEIESRLHQLQASSGRSYQDEIVRELARNNCGATYQQQARRQDSGSFGFWEDQESSGTAGRSGFGSLPYATYRTVCVRLCDGYYFPVSFSTLPNHFQRDEDVCQSRCASPAALYYHQNPGAGMEQAVAASTNEAYSQLKTAFRYRKEYVKGCSCKVAEYQPPEGTLPPHGAAAGAAGGWATEGAPAGVDPGQPAFGGGQEELPWSTTTQ</sequence>
<reference evidence="2 3" key="1">
    <citation type="journal article" date="2014" name="Genome Announc.">
        <title>Complete Genome Sequence of Hyphomicrobium nitrativorans Strain NL23, a Denitrifying Bacterium Isolated from Biofilm of a Methanol-Fed Denitrification System Treating Seawater at the Montreal Biodome.</title>
        <authorList>
            <person name="Martineau C."/>
            <person name="Villeneuve C."/>
            <person name="Mauffrey F."/>
            <person name="Villemur R."/>
        </authorList>
    </citation>
    <scope>NUCLEOTIDE SEQUENCE [LARGE SCALE GENOMIC DNA]</scope>
    <source>
        <strain evidence="2">NL23</strain>
    </source>
</reference>
<feature type="compositionally biased region" description="Low complexity" evidence="1">
    <location>
        <begin position="54"/>
        <end position="65"/>
    </location>
</feature>
<dbReference type="InterPro" id="IPR021293">
    <property type="entry name" value="DUF2865"/>
</dbReference>
<dbReference type="HOGENOM" id="CLU_054932_0_0_5"/>
<feature type="region of interest" description="Disordered" evidence="1">
    <location>
        <begin position="38"/>
        <end position="80"/>
    </location>
</feature>
<keyword evidence="3" id="KW-1185">Reference proteome</keyword>
<dbReference type="EMBL" id="CP006912">
    <property type="protein sequence ID" value="AHB48451.1"/>
    <property type="molecule type" value="Genomic_DNA"/>
</dbReference>
<evidence type="ECO:0000313" key="2">
    <source>
        <dbReference type="EMBL" id="AHB48451.1"/>
    </source>
</evidence>
<dbReference type="STRING" id="1029756.W911_08680"/>
<feature type="compositionally biased region" description="Low complexity" evidence="1">
    <location>
        <begin position="328"/>
        <end position="345"/>
    </location>
</feature>
<feature type="region of interest" description="Disordered" evidence="1">
    <location>
        <begin position="325"/>
        <end position="367"/>
    </location>
</feature>
<evidence type="ECO:0000256" key="1">
    <source>
        <dbReference type="SAM" id="MobiDB-lite"/>
    </source>
</evidence>